<gene>
    <name evidence="7" type="ORF">NIE36_29635</name>
    <name evidence="6" type="ORF">OSB80_29700</name>
</gene>
<dbReference type="Proteomes" id="UP001209412">
    <property type="component" value="Unassembled WGS sequence"/>
</dbReference>
<dbReference type="SUPFAM" id="SSF46785">
    <property type="entry name" value="Winged helix' DNA-binding domain"/>
    <property type="match status" value="1"/>
</dbReference>
<dbReference type="AlphaFoldDB" id="A0AAP5BJR9"/>
<dbReference type="PANTHER" id="PTHR30419:SF2">
    <property type="entry name" value="LYSR FAMILY TRANSCRIPTIONAL REGULATOR"/>
    <property type="match status" value="1"/>
</dbReference>
<comment type="caution">
    <text evidence="7">The sequence shown here is derived from an EMBL/GenBank/DDBJ whole genome shotgun (WGS) entry which is preliminary data.</text>
</comment>
<proteinExistence type="inferred from homology"/>
<dbReference type="EMBL" id="JAPKHW010000030">
    <property type="protein sequence ID" value="MCX4149511.1"/>
    <property type="molecule type" value="Genomic_DNA"/>
</dbReference>
<dbReference type="InterPro" id="IPR005119">
    <property type="entry name" value="LysR_subst-bd"/>
</dbReference>
<evidence type="ECO:0000313" key="6">
    <source>
        <dbReference type="EMBL" id="MCX4149511.1"/>
    </source>
</evidence>
<reference evidence="7" key="1">
    <citation type="submission" date="2022-06" db="EMBL/GenBank/DDBJ databases">
        <title>PHB producers.</title>
        <authorList>
            <person name="Besaury L."/>
        </authorList>
    </citation>
    <scope>NUCLEOTIDE SEQUENCE</scope>
    <source>
        <strain evidence="7 8">SEWS6</strain>
    </source>
</reference>
<evidence type="ECO:0000313" key="9">
    <source>
        <dbReference type="Proteomes" id="UP001242288"/>
    </source>
</evidence>
<protein>
    <submittedName>
        <fullName evidence="7">LysR family transcriptional regulator</fullName>
    </submittedName>
</protein>
<dbReference type="Pfam" id="PF00126">
    <property type="entry name" value="HTH_1"/>
    <property type="match status" value="1"/>
</dbReference>
<feature type="domain" description="HTH lysR-type" evidence="5">
    <location>
        <begin position="1"/>
        <end position="60"/>
    </location>
</feature>
<accession>A0AAP5BJR9</accession>
<evidence type="ECO:0000313" key="7">
    <source>
        <dbReference type="EMBL" id="MDQ6411329.1"/>
    </source>
</evidence>
<evidence type="ECO:0000256" key="2">
    <source>
        <dbReference type="ARBA" id="ARBA00023015"/>
    </source>
</evidence>
<organism evidence="7 9">
    <name type="scientific">Paraburkholderia madseniana</name>
    <dbReference type="NCBI Taxonomy" id="2599607"/>
    <lineage>
        <taxon>Bacteria</taxon>
        <taxon>Pseudomonadati</taxon>
        <taxon>Pseudomonadota</taxon>
        <taxon>Betaproteobacteria</taxon>
        <taxon>Burkholderiales</taxon>
        <taxon>Burkholderiaceae</taxon>
        <taxon>Paraburkholderia</taxon>
    </lineage>
</organism>
<dbReference type="InterPro" id="IPR000847">
    <property type="entry name" value="LysR_HTH_N"/>
</dbReference>
<dbReference type="EMBL" id="JAMXWF010000030">
    <property type="protein sequence ID" value="MDQ6411329.1"/>
    <property type="molecule type" value="Genomic_DNA"/>
</dbReference>
<dbReference type="GO" id="GO:0003700">
    <property type="term" value="F:DNA-binding transcription factor activity"/>
    <property type="evidence" value="ECO:0007669"/>
    <property type="project" value="InterPro"/>
</dbReference>
<sequence>MRYELTDLEVFLAVAEEGTVTRGAERCHLAPSSVSLRIKGLEDVVGAPLLVRLARGVMPTPAGRIVMEHARRCIAQLEQMNADLSPFSNGLVGHVTLFANNNAISSYLPDDLACFFSRYPNVRISLEERLSHDIVTAVASGRADLGVVALEANHPELDFHRYREDELVVVTARDSDIAARGEIGFGECLERPFISLQPGAALHTFLMNHASALGGRLDVRVQVSSYGAIVKLVASGAGIGIVARSAIESDSGSNVVVLKLAEPWARRDLCVCVLRNTPVLNPFRDRLREVLTDTGALPPEGAAHHKT</sequence>
<evidence type="ECO:0000256" key="3">
    <source>
        <dbReference type="ARBA" id="ARBA00023125"/>
    </source>
</evidence>
<keyword evidence="8" id="KW-1185">Reference proteome</keyword>
<evidence type="ECO:0000313" key="8">
    <source>
        <dbReference type="Proteomes" id="UP001209412"/>
    </source>
</evidence>
<keyword evidence="2" id="KW-0805">Transcription regulation</keyword>
<dbReference type="RefSeq" id="WP_266260397.1">
    <property type="nucleotide sequence ID" value="NZ_JAMXWF010000030.1"/>
</dbReference>
<dbReference type="InterPro" id="IPR036390">
    <property type="entry name" value="WH_DNA-bd_sf"/>
</dbReference>
<dbReference type="InterPro" id="IPR050950">
    <property type="entry name" value="HTH-type_LysR_regulators"/>
</dbReference>
<dbReference type="FunFam" id="1.10.10.10:FF:000001">
    <property type="entry name" value="LysR family transcriptional regulator"/>
    <property type="match status" value="1"/>
</dbReference>
<dbReference type="Gene3D" id="3.40.190.290">
    <property type="match status" value="1"/>
</dbReference>
<evidence type="ECO:0000256" key="4">
    <source>
        <dbReference type="ARBA" id="ARBA00023163"/>
    </source>
</evidence>
<dbReference type="GO" id="GO:0003677">
    <property type="term" value="F:DNA binding"/>
    <property type="evidence" value="ECO:0007669"/>
    <property type="project" value="UniProtKB-KW"/>
</dbReference>
<dbReference type="GO" id="GO:0005829">
    <property type="term" value="C:cytosol"/>
    <property type="evidence" value="ECO:0007669"/>
    <property type="project" value="TreeGrafter"/>
</dbReference>
<dbReference type="Pfam" id="PF03466">
    <property type="entry name" value="LysR_substrate"/>
    <property type="match status" value="1"/>
</dbReference>
<dbReference type="InterPro" id="IPR036388">
    <property type="entry name" value="WH-like_DNA-bd_sf"/>
</dbReference>
<dbReference type="Gene3D" id="1.10.10.10">
    <property type="entry name" value="Winged helix-like DNA-binding domain superfamily/Winged helix DNA-binding domain"/>
    <property type="match status" value="1"/>
</dbReference>
<comment type="similarity">
    <text evidence="1">Belongs to the LysR transcriptional regulatory family.</text>
</comment>
<dbReference type="PANTHER" id="PTHR30419">
    <property type="entry name" value="HTH-TYPE TRANSCRIPTIONAL REGULATOR YBHD"/>
    <property type="match status" value="1"/>
</dbReference>
<keyword evidence="3" id="KW-0238">DNA-binding</keyword>
<evidence type="ECO:0000259" key="5">
    <source>
        <dbReference type="PROSITE" id="PS50931"/>
    </source>
</evidence>
<dbReference type="CDD" id="cd08421">
    <property type="entry name" value="PBP2_LTTR_like_1"/>
    <property type="match status" value="1"/>
</dbReference>
<dbReference type="Proteomes" id="UP001242288">
    <property type="component" value="Unassembled WGS sequence"/>
</dbReference>
<name>A0AAP5BJR9_9BURK</name>
<dbReference type="PROSITE" id="PS50931">
    <property type="entry name" value="HTH_LYSR"/>
    <property type="match status" value="1"/>
</dbReference>
<dbReference type="SUPFAM" id="SSF53850">
    <property type="entry name" value="Periplasmic binding protein-like II"/>
    <property type="match status" value="1"/>
</dbReference>
<evidence type="ECO:0000256" key="1">
    <source>
        <dbReference type="ARBA" id="ARBA00009437"/>
    </source>
</evidence>
<keyword evidence="4" id="KW-0804">Transcription</keyword>